<dbReference type="OrthoDB" id="10253869at2759"/>
<dbReference type="GeneID" id="28859234"/>
<dbReference type="InterPro" id="IPR001031">
    <property type="entry name" value="Thioesterase"/>
</dbReference>
<comment type="caution">
    <text evidence="2">The sequence shown here is derived from an EMBL/GenBank/DDBJ whole genome shotgun (WGS) entry which is preliminary data.</text>
</comment>
<organism evidence="2 3">
    <name type="scientific">Colletotrichum higginsianum (strain IMI 349063)</name>
    <name type="common">Crucifer anthracnose fungus</name>
    <dbReference type="NCBI Taxonomy" id="759273"/>
    <lineage>
        <taxon>Eukaryota</taxon>
        <taxon>Fungi</taxon>
        <taxon>Dikarya</taxon>
        <taxon>Ascomycota</taxon>
        <taxon>Pezizomycotina</taxon>
        <taxon>Sordariomycetes</taxon>
        <taxon>Hypocreomycetidae</taxon>
        <taxon>Glomerellales</taxon>
        <taxon>Glomerellaceae</taxon>
        <taxon>Colletotrichum</taxon>
        <taxon>Colletotrichum destructivum species complex</taxon>
    </lineage>
</organism>
<dbReference type="Gene3D" id="3.40.50.1820">
    <property type="entry name" value="alpha/beta hydrolase"/>
    <property type="match status" value="1"/>
</dbReference>
<dbReference type="SUPFAM" id="SSF53474">
    <property type="entry name" value="alpha/beta-Hydrolases"/>
    <property type="match status" value="1"/>
</dbReference>
<dbReference type="VEuPathDB" id="FungiDB:CH63R_00152"/>
<proteinExistence type="predicted"/>
<name>A0A1B7YSN2_COLHI</name>
<dbReference type="KEGG" id="chig:CH63R_00152"/>
<dbReference type="Proteomes" id="UP000092177">
    <property type="component" value="Chromosome 1"/>
</dbReference>
<gene>
    <name evidence="2" type="ORF">CH63R_00152</name>
</gene>
<protein>
    <submittedName>
        <fullName evidence="2">Peptide synthase protein</fullName>
    </submittedName>
</protein>
<dbReference type="EMBL" id="LTAN01000001">
    <property type="protein sequence ID" value="OBR14972.1"/>
    <property type="molecule type" value="Genomic_DNA"/>
</dbReference>
<dbReference type="RefSeq" id="XP_018163489.1">
    <property type="nucleotide sequence ID" value="XM_018295127.1"/>
</dbReference>
<accession>A0A1B7YSN2</accession>
<sequence>MIKSPAVNRLYCDRIQSELCQDLPDTDYLGLKVYSTKLEWLLYQGSMGSASPTEILYPTTQASRQHDVDAEKQELQTDTTDDIFPKLNRTQKIIVECLREICPFQSVPEILPDSDFRQFLQNGGLDSPSMLIYKANLEARLSLKSPIPITCLLQAQTVKALETEIMKVSVASNRSLLLPFTTKGTQTPLFLFPPGGGELHCWIELASRLRNRPLYGLRLRGLQPGETTFESIDELVECFLEEIRQVQPRGPYALLGMCFGGNIVFEVAKALEAAGEVVAFAGGVDNAPNILKMSFATLRFFIVDLLSTRRLITPLEAGQMKDGLRDQDPASFPRLVMRRFRTRLQSAGVTLERLESWHRVFYGNVRMAEGANPLSEWGVSEAEWEIRVREWEDFSHSSTFHFVGGNHYTALTKDHVDDFVTVLDHELNLHRV</sequence>
<evidence type="ECO:0000313" key="3">
    <source>
        <dbReference type="Proteomes" id="UP000092177"/>
    </source>
</evidence>
<evidence type="ECO:0000259" key="1">
    <source>
        <dbReference type="Pfam" id="PF00975"/>
    </source>
</evidence>
<dbReference type="AlphaFoldDB" id="A0A1B7YSN2"/>
<reference evidence="3" key="1">
    <citation type="journal article" date="2017" name="BMC Genomics">
        <title>Gapless genome assembly of Colletotrichum higginsianum reveals chromosome structure and association of transposable elements with secondary metabolite gene clusters.</title>
        <authorList>
            <person name="Dallery J.-F."/>
            <person name="Lapalu N."/>
            <person name="Zampounis A."/>
            <person name="Pigne S."/>
            <person name="Luyten I."/>
            <person name="Amselem J."/>
            <person name="Wittenberg A.H.J."/>
            <person name="Zhou S."/>
            <person name="de Queiroz M.V."/>
            <person name="Robin G.P."/>
            <person name="Auger A."/>
            <person name="Hainaut M."/>
            <person name="Henrissat B."/>
            <person name="Kim K.-T."/>
            <person name="Lee Y.-H."/>
            <person name="Lespinet O."/>
            <person name="Schwartz D.C."/>
            <person name="Thon M.R."/>
            <person name="O'Connell R.J."/>
        </authorList>
    </citation>
    <scope>NUCLEOTIDE SEQUENCE [LARGE SCALE GENOMIC DNA]</scope>
    <source>
        <strain evidence="3">IMI 349063</strain>
    </source>
</reference>
<evidence type="ECO:0000313" key="2">
    <source>
        <dbReference type="EMBL" id="OBR14972.1"/>
    </source>
</evidence>
<keyword evidence="3" id="KW-1185">Reference proteome</keyword>
<dbReference type="Pfam" id="PF00975">
    <property type="entry name" value="Thioesterase"/>
    <property type="match status" value="1"/>
</dbReference>
<dbReference type="InterPro" id="IPR029058">
    <property type="entry name" value="AB_hydrolase_fold"/>
</dbReference>
<feature type="domain" description="Thioesterase" evidence="1">
    <location>
        <begin position="188"/>
        <end position="285"/>
    </location>
</feature>